<proteinExistence type="predicted"/>
<protein>
    <submittedName>
        <fullName evidence="6">NACHT domain- and WD repeat-containing protein 1-like</fullName>
    </submittedName>
</protein>
<dbReference type="Gene3D" id="2.130.10.10">
    <property type="entry name" value="YVTN repeat-like/Quinoprotein amine dehydrogenase"/>
    <property type="match status" value="2"/>
</dbReference>
<dbReference type="Proteomes" id="UP000694941">
    <property type="component" value="Unplaced"/>
</dbReference>
<dbReference type="InterPro" id="IPR015943">
    <property type="entry name" value="WD40/YVTN_repeat-like_dom_sf"/>
</dbReference>
<dbReference type="SUPFAM" id="SSF50998">
    <property type="entry name" value="Quinoprotein alcohol dehydrogenase-like"/>
    <property type="match status" value="1"/>
</dbReference>
<keyword evidence="5" id="KW-1185">Reference proteome</keyword>
<feature type="repeat" description="WD" evidence="3">
    <location>
        <begin position="971"/>
        <end position="1015"/>
    </location>
</feature>
<evidence type="ECO:0000259" key="4">
    <source>
        <dbReference type="SMART" id="SM00382"/>
    </source>
</evidence>
<evidence type="ECO:0000256" key="2">
    <source>
        <dbReference type="ARBA" id="ARBA00022737"/>
    </source>
</evidence>
<dbReference type="PROSITE" id="PS50082">
    <property type="entry name" value="WD_REPEATS_2"/>
    <property type="match status" value="1"/>
</dbReference>
<keyword evidence="1 3" id="KW-0853">WD repeat</keyword>
<dbReference type="InterPro" id="IPR057588">
    <property type="entry name" value="NWD1/2-like_WH"/>
</dbReference>
<dbReference type="SUPFAM" id="SSF52540">
    <property type="entry name" value="P-loop containing nucleoside triphosphate hydrolases"/>
    <property type="match status" value="1"/>
</dbReference>
<dbReference type="InterPro" id="IPR007111">
    <property type="entry name" value="NACHT_NTPase"/>
</dbReference>
<dbReference type="SMART" id="SM00382">
    <property type="entry name" value="AAA"/>
    <property type="match status" value="1"/>
</dbReference>
<accession>A0ABM1SRG4</accession>
<gene>
    <name evidence="6" type="primary">LOC111086687</name>
</gene>
<evidence type="ECO:0000256" key="1">
    <source>
        <dbReference type="ARBA" id="ARBA00022574"/>
    </source>
</evidence>
<evidence type="ECO:0000256" key="3">
    <source>
        <dbReference type="PROSITE-ProRule" id="PRU00221"/>
    </source>
</evidence>
<organism evidence="5 6">
    <name type="scientific">Limulus polyphemus</name>
    <name type="common">Atlantic horseshoe crab</name>
    <dbReference type="NCBI Taxonomy" id="6850"/>
    <lineage>
        <taxon>Eukaryota</taxon>
        <taxon>Metazoa</taxon>
        <taxon>Ecdysozoa</taxon>
        <taxon>Arthropoda</taxon>
        <taxon>Chelicerata</taxon>
        <taxon>Merostomata</taxon>
        <taxon>Xiphosura</taxon>
        <taxon>Limulidae</taxon>
        <taxon>Limulus</taxon>
    </lineage>
</organism>
<dbReference type="Gene3D" id="3.40.50.300">
    <property type="entry name" value="P-loop containing nucleotide triphosphate hydrolases"/>
    <property type="match status" value="1"/>
</dbReference>
<dbReference type="Pfam" id="PF05729">
    <property type="entry name" value="NACHT"/>
    <property type="match status" value="1"/>
</dbReference>
<dbReference type="Pfam" id="PF25469">
    <property type="entry name" value="WHD_NWD1"/>
    <property type="match status" value="1"/>
</dbReference>
<name>A0ABM1SRG4_LIMPO</name>
<dbReference type="InterPro" id="IPR052752">
    <property type="entry name" value="NACHT-WD_repeat"/>
</dbReference>
<dbReference type="PANTHER" id="PTHR19871:SF45">
    <property type="entry name" value="NACHT DOMAIN-CONTAINING PROTEIN"/>
    <property type="match status" value="1"/>
</dbReference>
<dbReference type="PANTHER" id="PTHR19871">
    <property type="entry name" value="BETA TRANSDUCIN-RELATED PROTEIN"/>
    <property type="match status" value="1"/>
</dbReference>
<reference evidence="6" key="1">
    <citation type="submission" date="2025-08" db="UniProtKB">
        <authorList>
            <consortium name="RefSeq"/>
        </authorList>
    </citation>
    <scope>IDENTIFICATION</scope>
    <source>
        <tissue evidence="6">Muscle</tissue>
    </source>
</reference>
<keyword evidence="2" id="KW-0677">Repeat</keyword>
<feature type="domain" description="AAA+ ATPase" evidence="4">
    <location>
        <begin position="186"/>
        <end position="304"/>
    </location>
</feature>
<dbReference type="InterPro" id="IPR011047">
    <property type="entry name" value="Quinoprotein_ADH-like_sf"/>
</dbReference>
<dbReference type="InterPro" id="IPR027417">
    <property type="entry name" value="P-loop_NTPase"/>
</dbReference>
<evidence type="ECO:0000313" key="5">
    <source>
        <dbReference type="Proteomes" id="UP000694941"/>
    </source>
</evidence>
<dbReference type="GeneID" id="111086687"/>
<dbReference type="RefSeq" id="XP_022246220.1">
    <property type="nucleotide sequence ID" value="XM_022390512.1"/>
</dbReference>
<sequence length="1071" mass="123399">MKAKINFELVVLEDEIYTALREEPAILQRCFWIHRKFVYQSNSETLLITSPLRLQRKEISFMDSSNDDDRHFSKLKMWLENRLHISQRLICSVHWNEGLVKPKESSEHAKYINNVCQKVKEIVGDMIDKIIKKDLEEGFSEYYRGIENSLYAELCEQTKSCRLHQQYVSGCQALLSAIHKYLTSNSCHPLIIYGESGCGKTSLLAKTVALCPIWVPDLAVVFRMVGTSPDSRTVERLLISICKQCCILYDEPTFLAIKSLHEAETVLNFLLTRVHSTRPLLIIIDGIDQVSSYSSRDIHWIPLELPQHVKMILSFQSGSEEFEKLKKIFNEEAYIEVPNLTPEECLAIIEDVLKQNNQRITEVQHSLVWLCCQNSPSICYVQLLAYMSLYWHSIKGLSELKVKRTTEGLMFQLLTILGGHVGDGVVTFILGLLVATKQGISDAEILDILSCEDLVLQRVYSHECSYIRRFPCLLWAYIKRHLSVFVKYAVTDGRSLLIWRNENFRGLCERYLHKEGCNLPTHALVDYFEGRWAGSKKKPYPSPKEGTEILKDRYVLVQPLYYGSFPNRRKFIELPYYYLHSLSDSCFREKFILNSEWLQQKIQALGPLEVLEDMTMYQCIKREDEEISLLREVIQLSSYALLYDGSQIFTQLYTRFFTLFSNNEVNNKQFPFLKLMFERARWAPTPSLLPVIPCLQTPKTSCITNPSLEVHVTLVSNLYRLKQNWGYMISLSEDHSEIILWNIYNQEVAKVVHSASRPKELKMIDDHRALVLCDSTLLIYDIDEGLCEPKFKVSGYTSHCFGYYGNYIVIFSEKNTCIRFLNIKTGEEKDTLKPDDYGNWVMNKLVVTSNGQLCVWRTSIQNQSSILVWELKNKKLLYDLHISTYVFIPQLSKETNDGYLLVSACQALCKDSSHILILYDLQTGHIKNQWHACTEVTAVAVYSELDCVLSGLSNTLIVVWEMTTTQKRFILRGHSSPVDHIQLSVSSGFCVTWDSKGYDRSLRLWDLKKGECLSTFTPDELIVCCELSLDGKAVVIGLEGKPGITTLILCHNSTVQNEQASRLRVWKPRTK</sequence>
<dbReference type="InterPro" id="IPR003593">
    <property type="entry name" value="AAA+_ATPase"/>
</dbReference>
<evidence type="ECO:0000313" key="6">
    <source>
        <dbReference type="RefSeq" id="XP_022246220.1"/>
    </source>
</evidence>
<dbReference type="InterPro" id="IPR001680">
    <property type="entry name" value="WD40_rpt"/>
</dbReference>